<reference evidence="1" key="1">
    <citation type="journal article" date="2014" name="Int. J. Syst. Evol. Microbiol.">
        <title>Complete genome sequence of Corynebacterium casei LMG S-19264T (=DSM 44701T), isolated from a smear-ripened cheese.</title>
        <authorList>
            <consortium name="US DOE Joint Genome Institute (JGI-PGF)"/>
            <person name="Walter F."/>
            <person name="Albersmeier A."/>
            <person name="Kalinowski J."/>
            <person name="Ruckert C."/>
        </authorList>
    </citation>
    <scope>NUCLEOTIDE SEQUENCE</scope>
    <source>
        <strain evidence="1">JCM 15759</strain>
    </source>
</reference>
<dbReference type="EMBL" id="BMON01000002">
    <property type="protein sequence ID" value="GGM40327.1"/>
    <property type="molecule type" value="Genomic_DNA"/>
</dbReference>
<protein>
    <submittedName>
        <fullName evidence="1">Uncharacterized protein</fullName>
    </submittedName>
</protein>
<reference evidence="1" key="2">
    <citation type="submission" date="2020-09" db="EMBL/GenBank/DDBJ databases">
        <authorList>
            <person name="Sun Q."/>
            <person name="Ohkuma M."/>
        </authorList>
    </citation>
    <scope>NUCLEOTIDE SEQUENCE</scope>
    <source>
        <strain evidence="1">JCM 15759</strain>
    </source>
</reference>
<dbReference type="Proteomes" id="UP000656367">
    <property type="component" value="Unassembled WGS sequence"/>
</dbReference>
<evidence type="ECO:0000313" key="2">
    <source>
        <dbReference type="Proteomes" id="UP000656367"/>
    </source>
</evidence>
<organism evidence="1 2">
    <name type="scientific">Haloarcula argentinensis</name>
    <dbReference type="NCBI Taxonomy" id="43776"/>
    <lineage>
        <taxon>Archaea</taxon>
        <taxon>Methanobacteriati</taxon>
        <taxon>Methanobacteriota</taxon>
        <taxon>Stenosarchaea group</taxon>
        <taxon>Halobacteria</taxon>
        <taxon>Halobacteriales</taxon>
        <taxon>Haloarculaceae</taxon>
        <taxon>Haloarcula</taxon>
    </lineage>
</organism>
<accession>A0A830FF04</accession>
<evidence type="ECO:0000313" key="1">
    <source>
        <dbReference type="EMBL" id="GGM40327.1"/>
    </source>
</evidence>
<name>A0A830FF04_HALAR</name>
<sequence length="298" mass="33927">MCAKWRIFDVDGSEYRVRWFYDGHTTKWSGTFRVSIEDVPSSVSVGDVLLDHPERTEKDEIEIAGQEVRNKYENIVGEHEQRLEELSERHDVDLSTVIQTLDDGDVVLLSRRHRDMRVGESDEEAYGCTEGIVSGSCLVVTYPMALVNCSESAIEPGMVFDILKDEEGPYGLKYNHEKTAEERKKPVFVELVRNKSEILSQVGVSSVDELEPPFYVRIGQFDDGQFYSEIYDSHSEHGQIVSGSTHPVYRVPEEWRSGVAVEVDEIHFGEHDHPYHENPKLPVAVVPQNAELIDVDLM</sequence>
<gene>
    <name evidence="1" type="ORF">GCM10009006_21800</name>
</gene>
<comment type="caution">
    <text evidence="1">The sequence shown here is derived from an EMBL/GenBank/DDBJ whole genome shotgun (WGS) entry which is preliminary data.</text>
</comment>
<dbReference type="AlphaFoldDB" id="A0A830FF04"/>
<proteinExistence type="predicted"/>